<dbReference type="Pfam" id="PF02073">
    <property type="entry name" value="Peptidase_M29"/>
    <property type="match status" value="1"/>
</dbReference>
<name>A0AAI9K1K5_9FIRM</name>
<evidence type="ECO:0008006" key="4">
    <source>
        <dbReference type="Google" id="ProtNLM"/>
    </source>
</evidence>
<sequence>MNYYKNLTEEYDDIEERYELIMERVRQIIHESLVKEPYRDYFSHVAGFIARIGDVLELVKNDALPDRSLDQLQAMNHGLYNDILGDNYNRSYANYRYIMGEFSKDYTRDKEEIKRIAQLMGFVYNEIRGMTVYAFEGRVVDITLFAELFVQIYFMFQDDFSVKDLESAVYYFENDYAEFWITYRIREQLDPDLTFATDIIMNSDLGDVTYLYRYGEYVGKNEIDTAIFMSTLPDSEIEAMARTFTEGYRLGFEAAGIDLSKKKTVNIRYFLGQERMIRAAILQFEQMGLRPICYRYAANRINRRLIHRIGYSSSVPNRQLEYDHRMDEALFMDKKLMERKLEVLRQAYKNMAYEASVYAGPAVVEVFGENPFEPENSELNPVLDKKQQEAVISYRTMSSQIVNEYIAQDQCSFTIIAYPVPEIGDRYRDIFRDTVRINTLDNDLFRAIHQSMIDELDKAEHVRVVGQGSNVTDMTVMMHEMTDPSKETNFENCVADVNIPVGEVFTSPKLTGTHGILNVSEVFLDGLKYVNLKLTFEDGKIADYTCDNYPDTEKNKAYIKENILGGRDTLPIGEFAIGTNTTAYVMANKYDIVYKLPILIVEKMGPHFAVGDTCYSWSEENVLHNPDGKEIVAKDNECSILRKTDVSKAYFNCHTDITIPYDEIGGIYSVHPDGTEVPIIEKGRFVLPGTEKLNEALDQA</sequence>
<dbReference type="RefSeq" id="WP_055223406.1">
    <property type="nucleotide sequence ID" value="NZ_BLYL01000003.1"/>
</dbReference>
<evidence type="ECO:0000313" key="2">
    <source>
        <dbReference type="EMBL" id="GFO93653.1"/>
    </source>
</evidence>
<protein>
    <recommendedName>
        <fullName evidence="4">Leucyl aminopeptidase</fullName>
    </recommendedName>
</protein>
<dbReference type="Proteomes" id="UP000660047">
    <property type="component" value="Unassembled WGS sequence"/>
</dbReference>
<dbReference type="GO" id="GO:0004177">
    <property type="term" value="F:aminopeptidase activity"/>
    <property type="evidence" value="ECO:0007669"/>
    <property type="project" value="InterPro"/>
</dbReference>
<dbReference type="InterPro" id="IPR052170">
    <property type="entry name" value="M29_Exopeptidase"/>
</dbReference>
<dbReference type="SUPFAM" id="SSF144052">
    <property type="entry name" value="Thermophilic metalloprotease-like"/>
    <property type="match status" value="1"/>
</dbReference>
<gene>
    <name evidence="2" type="ORF">COEU31_06990</name>
</gene>
<dbReference type="PANTHER" id="PTHR34448">
    <property type="entry name" value="AMINOPEPTIDASE"/>
    <property type="match status" value="1"/>
</dbReference>
<dbReference type="PANTHER" id="PTHR34448:SF3">
    <property type="entry name" value="AMINOPEPTIDASE AMPS"/>
    <property type="match status" value="1"/>
</dbReference>
<proteinExistence type="predicted"/>
<reference evidence="2" key="1">
    <citation type="submission" date="2020-06" db="EMBL/GenBank/DDBJ databases">
        <title>Characterization of fructooligosaccharide metabolism and fructooligosaccharide-degrading enzymes in human commensal butyrate producers.</title>
        <authorList>
            <person name="Tanno H."/>
            <person name="Fujii T."/>
            <person name="Hirano K."/>
            <person name="Maeno S."/>
            <person name="Tonozuka T."/>
            <person name="Sakamoto M."/>
            <person name="Ohkuma M."/>
            <person name="Tochio T."/>
            <person name="Endo A."/>
        </authorList>
    </citation>
    <scope>NUCLEOTIDE SEQUENCE</scope>
    <source>
        <strain evidence="2">JCM 31265</strain>
    </source>
</reference>
<dbReference type="InterPro" id="IPR000787">
    <property type="entry name" value="Peptidase_M29"/>
</dbReference>
<dbReference type="GO" id="GO:0006508">
    <property type="term" value="P:proteolysis"/>
    <property type="evidence" value="ECO:0007669"/>
    <property type="project" value="InterPro"/>
</dbReference>
<evidence type="ECO:0000256" key="1">
    <source>
        <dbReference type="ARBA" id="ARBA00022723"/>
    </source>
</evidence>
<dbReference type="AlphaFoldDB" id="A0AAI9K1K5"/>
<dbReference type="EMBL" id="BLYL01000003">
    <property type="protein sequence ID" value="GFO93653.1"/>
    <property type="molecule type" value="Genomic_DNA"/>
</dbReference>
<comment type="caution">
    <text evidence="2">The sequence shown here is derived from an EMBL/GenBank/DDBJ whole genome shotgun (WGS) entry which is preliminary data.</text>
</comment>
<evidence type="ECO:0000313" key="3">
    <source>
        <dbReference type="Proteomes" id="UP000660047"/>
    </source>
</evidence>
<accession>A0AAI9K1K5</accession>
<keyword evidence="1" id="KW-0479">Metal-binding</keyword>
<organism evidence="2 3">
    <name type="scientific">Coprococcus eutactus</name>
    <dbReference type="NCBI Taxonomy" id="33043"/>
    <lineage>
        <taxon>Bacteria</taxon>
        <taxon>Bacillati</taxon>
        <taxon>Bacillota</taxon>
        <taxon>Clostridia</taxon>
        <taxon>Lachnospirales</taxon>
        <taxon>Lachnospiraceae</taxon>
        <taxon>Coprococcus</taxon>
    </lineage>
</organism>
<dbReference type="GO" id="GO:0046872">
    <property type="term" value="F:metal ion binding"/>
    <property type="evidence" value="ECO:0007669"/>
    <property type="project" value="UniProtKB-KW"/>
</dbReference>